<keyword evidence="1" id="KW-0812">Transmembrane</keyword>
<evidence type="ECO:0000313" key="2">
    <source>
        <dbReference type="EMBL" id="PKM87093.1"/>
    </source>
</evidence>
<dbReference type="Pfam" id="PF07963">
    <property type="entry name" value="N_methyl"/>
    <property type="match status" value="1"/>
</dbReference>
<keyword evidence="1" id="KW-1133">Transmembrane helix</keyword>
<proteinExistence type="predicted"/>
<name>A0A2N2DX96_9BACT</name>
<comment type="caution">
    <text evidence="2">The sequence shown here is derived from an EMBL/GenBank/DDBJ whole genome shotgun (WGS) entry which is preliminary data.</text>
</comment>
<evidence type="ECO:0008006" key="4">
    <source>
        <dbReference type="Google" id="ProtNLM"/>
    </source>
</evidence>
<feature type="transmembrane region" description="Helical" evidence="1">
    <location>
        <begin position="21"/>
        <end position="39"/>
    </location>
</feature>
<organism evidence="2 3">
    <name type="scientific">Candidatus Falkowbacteria bacterium HGW-Falkowbacteria-2</name>
    <dbReference type="NCBI Taxonomy" id="2013769"/>
    <lineage>
        <taxon>Bacteria</taxon>
        <taxon>Candidatus Falkowiibacteriota</taxon>
    </lineage>
</organism>
<dbReference type="EMBL" id="PHAH01000056">
    <property type="protein sequence ID" value="PKM87093.1"/>
    <property type="molecule type" value="Genomic_DNA"/>
</dbReference>
<dbReference type="AlphaFoldDB" id="A0A2N2DX96"/>
<evidence type="ECO:0000313" key="3">
    <source>
        <dbReference type="Proteomes" id="UP000233325"/>
    </source>
</evidence>
<dbReference type="PROSITE" id="PS00409">
    <property type="entry name" value="PROKAR_NTER_METHYL"/>
    <property type="match status" value="1"/>
</dbReference>
<reference evidence="2 3" key="1">
    <citation type="journal article" date="2017" name="ISME J.">
        <title>Potential for microbial H2 and metal transformations associated with novel bacteria and archaea in deep terrestrial subsurface sediments.</title>
        <authorList>
            <person name="Hernsdorf A.W."/>
            <person name="Amano Y."/>
            <person name="Miyakawa K."/>
            <person name="Ise K."/>
            <person name="Suzuki Y."/>
            <person name="Anantharaman K."/>
            <person name="Probst A."/>
            <person name="Burstein D."/>
            <person name="Thomas B.C."/>
            <person name="Banfield J.F."/>
        </authorList>
    </citation>
    <scope>NUCLEOTIDE SEQUENCE [LARGE SCALE GENOMIC DNA]</scope>
    <source>
        <strain evidence="2">HGW-Falkowbacteria-2</strain>
    </source>
</reference>
<gene>
    <name evidence="2" type="ORF">CVU83_03415</name>
</gene>
<sequence>MPKRIIAKLRQNAHGFSLIEIMVVLMIVSLGIIGVANLATQSIQAQTINKGNIIAYQLAQEGIEVVRQLRDTNWIKGVDWQEGLDTGTYCADYYKPSLRAVTGPSECQLTIDSSNWYRAPEVFSVASTLTPYHRVVTINAATSSMSVKAIVTWMERGRAFRFEAETELYNWR</sequence>
<keyword evidence="1" id="KW-0472">Membrane</keyword>
<dbReference type="NCBIfam" id="TIGR02532">
    <property type="entry name" value="IV_pilin_GFxxxE"/>
    <property type="match status" value="1"/>
</dbReference>
<accession>A0A2N2DX96</accession>
<dbReference type="InterPro" id="IPR012902">
    <property type="entry name" value="N_methyl_site"/>
</dbReference>
<dbReference type="Proteomes" id="UP000233325">
    <property type="component" value="Unassembled WGS sequence"/>
</dbReference>
<protein>
    <recommendedName>
        <fullName evidence="4">Type IV pilus modification protein PilV</fullName>
    </recommendedName>
</protein>
<evidence type="ECO:0000256" key="1">
    <source>
        <dbReference type="SAM" id="Phobius"/>
    </source>
</evidence>